<dbReference type="InterPro" id="IPR007215">
    <property type="entry name" value="Sulphur_relay_TusB/DsrH"/>
</dbReference>
<dbReference type="EMBL" id="BMZI01000001">
    <property type="protein sequence ID" value="GHB08995.1"/>
    <property type="molecule type" value="Genomic_DNA"/>
</dbReference>
<keyword evidence="2" id="KW-1185">Reference proteome</keyword>
<dbReference type="Pfam" id="PF04077">
    <property type="entry name" value="DsrH"/>
    <property type="match status" value="1"/>
</dbReference>
<name>A0ABQ3DN92_9GAMM</name>
<comment type="caution">
    <text evidence="1">The sequence shown here is derived from an EMBL/GenBank/DDBJ whole genome shotgun (WGS) entry which is preliminary data.</text>
</comment>
<evidence type="ECO:0000313" key="1">
    <source>
        <dbReference type="EMBL" id="GHB08995.1"/>
    </source>
</evidence>
<accession>A0ABQ3DN92</accession>
<dbReference type="RefSeq" id="WP_189442826.1">
    <property type="nucleotide sequence ID" value="NZ_BMZI01000001.1"/>
</dbReference>
<dbReference type="SUPFAM" id="SSF75169">
    <property type="entry name" value="DsrEFH-like"/>
    <property type="match status" value="1"/>
</dbReference>
<organism evidence="1 2">
    <name type="scientific">Salinicola rhizosphaerae</name>
    <dbReference type="NCBI Taxonomy" id="1443141"/>
    <lineage>
        <taxon>Bacteria</taxon>
        <taxon>Pseudomonadati</taxon>
        <taxon>Pseudomonadota</taxon>
        <taxon>Gammaproteobacteria</taxon>
        <taxon>Oceanospirillales</taxon>
        <taxon>Halomonadaceae</taxon>
        <taxon>Salinicola</taxon>
    </lineage>
</organism>
<evidence type="ECO:0000313" key="2">
    <source>
        <dbReference type="Proteomes" id="UP000646745"/>
    </source>
</evidence>
<gene>
    <name evidence="1" type="ORF">GCM10009038_03160</name>
</gene>
<dbReference type="PANTHER" id="PTHR37526">
    <property type="entry name" value="PROTEIN TUSB"/>
    <property type="match status" value="1"/>
</dbReference>
<sequence>MILHLINRAPQHPAVYQALAESFSKGDHVLLIEDACYAALPGRQDVLAPFAGAVSALEEDLVSRGLRKRVGDSLEVVDMAGFVSLTELYSRSLSWF</sequence>
<dbReference type="NCBIfam" id="TIGR03011">
    <property type="entry name" value="sulf_tusB_dsrH"/>
    <property type="match status" value="1"/>
</dbReference>
<reference evidence="2" key="1">
    <citation type="journal article" date="2019" name="Int. J. Syst. Evol. Microbiol.">
        <title>The Global Catalogue of Microorganisms (GCM) 10K type strain sequencing project: providing services to taxonomists for standard genome sequencing and annotation.</title>
        <authorList>
            <consortium name="The Broad Institute Genomics Platform"/>
            <consortium name="The Broad Institute Genome Sequencing Center for Infectious Disease"/>
            <person name="Wu L."/>
            <person name="Ma J."/>
        </authorList>
    </citation>
    <scope>NUCLEOTIDE SEQUENCE [LARGE SCALE GENOMIC DNA]</scope>
    <source>
        <strain evidence="2">KCTC 32998</strain>
    </source>
</reference>
<dbReference type="InterPro" id="IPR027396">
    <property type="entry name" value="DsrEFH-like"/>
</dbReference>
<protein>
    <recommendedName>
        <fullName evidence="3">Sulfurtransferase complex subunit TusB</fullName>
    </recommendedName>
</protein>
<dbReference type="Proteomes" id="UP000646745">
    <property type="component" value="Unassembled WGS sequence"/>
</dbReference>
<evidence type="ECO:0008006" key="3">
    <source>
        <dbReference type="Google" id="ProtNLM"/>
    </source>
</evidence>
<proteinExistence type="predicted"/>
<dbReference type="PANTHER" id="PTHR37526:SF1">
    <property type="entry name" value="PROTEIN TUSB"/>
    <property type="match status" value="1"/>
</dbReference>
<dbReference type="Gene3D" id="3.40.1260.10">
    <property type="entry name" value="DsrEFH-like"/>
    <property type="match status" value="1"/>
</dbReference>